<sequence>MNETITPESPFLRSLFKEFFKNSVNYCVLRNYEELPNSLGSSDLDLLVVAEERDSVAELVRKVAERFGGNVIADYATTGRFIKLLGFYDGNWWGCAVDLLAGIDYRGMVYVSSSPMILRAEDYRGIRVASTRDVEVMALLKELVNNGKSRKNYFSEAAKSYQIFGDQSLEILHETFSPELLKRFIAMLEVDNEQVAPIAQMARAMRREIWQKHGTAQVGSLVKNFFCRVNRLWHPPGISLGVTGTDGSGKTTVIKAITPILERAIHTEIYYEHMRPNWMKALGVAAGKRSADSGDTVQDPHAQSPSGIVGSLIRLGYYTTDYLFGYWIKIYPLLFKRVNICLFDRYCYDVILDPRRMRMKLPPWLIRCVFTVVPKPNLVLCLGADPESIYERKPETSLEEVTRQVKGLKRFCSADARARWIDTGCDINDSKNQALFEIMEMMSARYR</sequence>
<evidence type="ECO:0000313" key="2">
    <source>
        <dbReference type="Proteomes" id="UP000557872"/>
    </source>
</evidence>
<dbReference type="InterPro" id="IPR027417">
    <property type="entry name" value="P-loop_NTPase"/>
</dbReference>
<dbReference type="RefSeq" id="WP_178931711.1">
    <property type="nucleotide sequence ID" value="NZ_JACBAZ010000002.1"/>
</dbReference>
<name>A0A851GDC9_9BACT</name>
<protein>
    <recommendedName>
        <fullName evidence="3">Thymidylate kinase</fullName>
    </recommendedName>
</protein>
<dbReference type="Gene3D" id="3.40.50.300">
    <property type="entry name" value="P-loop containing nucleotide triphosphate hydrolases"/>
    <property type="match status" value="1"/>
</dbReference>
<dbReference type="SUPFAM" id="SSF52540">
    <property type="entry name" value="P-loop containing nucleoside triphosphate hydrolases"/>
    <property type="match status" value="1"/>
</dbReference>
<evidence type="ECO:0008006" key="3">
    <source>
        <dbReference type="Google" id="ProtNLM"/>
    </source>
</evidence>
<comment type="caution">
    <text evidence="1">The sequence shown here is derived from an EMBL/GenBank/DDBJ whole genome shotgun (WGS) entry which is preliminary data.</text>
</comment>
<evidence type="ECO:0000313" key="1">
    <source>
        <dbReference type="EMBL" id="NWK55179.1"/>
    </source>
</evidence>
<dbReference type="AlphaFoldDB" id="A0A851GDC9"/>
<dbReference type="EMBL" id="JACBAZ010000002">
    <property type="protein sequence ID" value="NWK55179.1"/>
    <property type="molecule type" value="Genomic_DNA"/>
</dbReference>
<proteinExistence type="predicted"/>
<accession>A0A851GDC9</accession>
<dbReference type="Proteomes" id="UP000557872">
    <property type="component" value="Unassembled WGS sequence"/>
</dbReference>
<reference evidence="1 2" key="1">
    <citation type="submission" date="2020-07" db="EMBL/GenBank/DDBJ databases">
        <title>Roseicoccus Jingziensis gen. nov., sp. nov., isolated from coastal seawater.</title>
        <authorList>
            <person name="Feng X."/>
        </authorList>
    </citation>
    <scope>NUCLEOTIDE SEQUENCE [LARGE SCALE GENOMIC DNA]</scope>
    <source>
        <strain evidence="1 2">N1E253</strain>
    </source>
</reference>
<organism evidence="1 2">
    <name type="scientific">Oceaniferula marina</name>
    <dbReference type="NCBI Taxonomy" id="2748318"/>
    <lineage>
        <taxon>Bacteria</taxon>
        <taxon>Pseudomonadati</taxon>
        <taxon>Verrucomicrobiota</taxon>
        <taxon>Verrucomicrobiia</taxon>
        <taxon>Verrucomicrobiales</taxon>
        <taxon>Verrucomicrobiaceae</taxon>
        <taxon>Oceaniferula</taxon>
    </lineage>
</organism>
<keyword evidence="2" id="KW-1185">Reference proteome</keyword>
<gene>
    <name evidence="1" type="ORF">HW115_06125</name>
</gene>